<evidence type="ECO:0000313" key="1">
    <source>
        <dbReference type="EMBL" id="EEQ43961.1"/>
    </source>
</evidence>
<dbReference type="PANTHER" id="PTHR10285">
    <property type="entry name" value="URIDINE KINASE"/>
    <property type="match status" value="1"/>
</dbReference>
<organism evidence="1 2">
    <name type="scientific">Candida albicans (strain WO-1)</name>
    <name type="common">Yeast</name>
    <dbReference type="NCBI Taxonomy" id="294748"/>
    <lineage>
        <taxon>Eukaryota</taxon>
        <taxon>Fungi</taxon>
        <taxon>Dikarya</taxon>
        <taxon>Ascomycota</taxon>
        <taxon>Saccharomycotina</taxon>
        <taxon>Pichiomycetes</taxon>
        <taxon>Debaryomycetaceae</taxon>
        <taxon>Candida/Lodderomyces clade</taxon>
        <taxon>Candida</taxon>
    </lineage>
</organism>
<gene>
    <name evidence="1" type="ORF">CAWG_02217</name>
</gene>
<dbReference type="OMA" id="FAGPQHF"/>
<evidence type="ECO:0000313" key="2">
    <source>
        <dbReference type="Proteomes" id="UP000001429"/>
    </source>
</evidence>
<proteinExistence type="predicted"/>
<keyword evidence="2" id="KW-1185">Reference proteome</keyword>
<dbReference type="HOGENOM" id="CLU_056986_1_0_1"/>
<sequence length="336" mass="39281">MDDTLTISIDFIDDQIQQYDFNEPLIIGISGPQGSGKSYLTNQLYNYLQTKYHPNLKTIQFSMDDFYLCKSDQDKLNDSTENPLLKGRGLPGTHELSLLVDTFNKLINNYKQFKKSHLESESESESDWEVIKIPSYDKGAFNGIGDRSNDKYYTLIESPIDIIIFEGWFNGFYSLDPTILQLKYLTSSPSPTPENNNNNNNNNNHISLQSFKLYDLQEINKNLQNYESSIWSFFKISIIFQTDQINNVYPWRLQQEHELIAKQQQQQQQQKSVEGTCDQIGMKNDDEIIKFIDRYMPIYLLYYENLCDYGIKHCKNLIISIDSNRRVIKNRVLNNV</sequence>
<dbReference type="Proteomes" id="UP000001429">
    <property type="component" value="Chromosome R"/>
</dbReference>
<dbReference type="EMBL" id="CM000309">
    <property type="protein sequence ID" value="EEQ43961.1"/>
    <property type="molecule type" value="Genomic_DNA"/>
</dbReference>
<name>C4YMY0_CANAW</name>
<dbReference type="VEuPathDB" id="FungiDB:CAWG_02217"/>
<dbReference type="Gene3D" id="3.40.50.300">
    <property type="entry name" value="P-loop containing nucleotide triphosphate hydrolases"/>
    <property type="match status" value="1"/>
</dbReference>
<reference evidence="1 2" key="1">
    <citation type="journal article" date="2009" name="Nature">
        <title>Evolution of pathogenicity and sexual reproduction in eight Candida genomes.</title>
        <authorList>
            <person name="Butler G."/>
            <person name="Rasmussen M.D."/>
            <person name="Lin M.F."/>
            <person name="Santos M.A."/>
            <person name="Sakthikumar S."/>
            <person name="Munro C.A."/>
            <person name="Rheinbay E."/>
            <person name="Grabherr M."/>
            <person name="Forche A."/>
            <person name="Reedy J.L."/>
            <person name="Agrafioti I."/>
            <person name="Arnaud M.B."/>
            <person name="Bates S."/>
            <person name="Brown A.J."/>
            <person name="Brunke S."/>
            <person name="Costanzo M.C."/>
            <person name="Fitzpatrick D.A."/>
            <person name="de Groot P.W."/>
            <person name="Harris D."/>
            <person name="Hoyer L.L."/>
            <person name="Hube B."/>
            <person name="Klis F.M."/>
            <person name="Kodira C."/>
            <person name="Lennard N."/>
            <person name="Logue M.E."/>
            <person name="Martin R."/>
            <person name="Neiman A.M."/>
            <person name="Nikolaou E."/>
            <person name="Quail M.A."/>
            <person name="Quinn J."/>
            <person name="Santos M.C."/>
            <person name="Schmitzberger F.F."/>
            <person name="Sherlock G."/>
            <person name="Shah P."/>
            <person name="Silverstein K.A."/>
            <person name="Skrzypek M.S."/>
            <person name="Soll D."/>
            <person name="Staggs R."/>
            <person name="Stansfield I."/>
            <person name="Stumpf M.P."/>
            <person name="Sudbery P.E."/>
            <person name="Srikantha T."/>
            <person name="Zeng Q."/>
            <person name="Berman J."/>
            <person name="Berriman M."/>
            <person name="Heitman J."/>
            <person name="Gow N.A."/>
            <person name="Lorenz M.C."/>
            <person name="Birren B.W."/>
            <person name="Kellis M."/>
            <person name="Cuomo C.A."/>
        </authorList>
    </citation>
    <scope>NUCLEOTIDE SEQUENCE [LARGE SCALE GENOMIC DNA]</scope>
    <source>
        <strain evidence="1 2">WO-1</strain>
    </source>
</reference>
<dbReference type="PaxDb" id="5476-C4YMY0"/>
<dbReference type="SUPFAM" id="SSF52540">
    <property type="entry name" value="P-loop containing nucleoside triphosphate hydrolases"/>
    <property type="match status" value="1"/>
</dbReference>
<dbReference type="InterPro" id="IPR027417">
    <property type="entry name" value="P-loop_NTPase"/>
</dbReference>
<dbReference type="AlphaFoldDB" id="C4YMY0"/>
<dbReference type="OrthoDB" id="347435at2759"/>
<accession>C4YMY0</accession>
<protein>
    <recommendedName>
        <fullName evidence="3">P-loop containing nucleoside triphosphate hydrolase protein</fullName>
    </recommendedName>
</protein>
<evidence type="ECO:0008006" key="3">
    <source>
        <dbReference type="Google" id="ProtNLM"/>
    </source>
</evidence>